<dbReference type="InterPro" id="IPR006645">
    <property type="entry name" value="NGN-like_dom"/>
</dbReference>
<dbReference type="OrthoDB" id="1491263at2"/>
<dbReference type="GO" id="GO:0006354">
    <property type="term" value="P:DNA-templated transcription elongation"/>
    <property type="evidence" value="ECO:0007669"/>
    <property type="project" value="InterPro"/>
</dbReference>
<organism evidence="3 4">
    <name type="scientific">Prevotella communis</name>
    <dbReference type="NCBI Taxonomy" id="2913614"/>
    <lineage>
        <taxon>Bacteria</taxon>
        <taxon>Pseudomonadati</taxon>
        <taxon>Bacteroidota</taxon>
        <taxon>Bacteroidia</taxon>
        <taxon>Bacteroidales</taxon>
        <taxon>Prevotellaceae</taxon>
        <taxon>Prevotella</taxon>
    </lineage>
</organism>
<dbReference type="Gene3D" id="3.30.70.940">
    <property type="entry name" value="NusG, N-terminal domain"/>
    <property type="match status" value="1"/>
</dbReference>
<evidence type="ECO:0000256" key="1">
    <source>
        <dbReference type="ARBA" id="ARBA00023163"/>
    </source>
</evidence>
<keyword evidence="1" id="KW-0804">Transcription</keyword>
<dbReference type="EMBL" id="FNIW01000030">
    <property type="protein sequence ID" value="SDO59294.1"/>
    <property type="molecule type" value="Genomic_DNA"/>
</dbReference>
<reference evidence="4" key="1">
    <citation type="submission" date="2016-10" db="EMBL/GenBank/DDBJ databases">
        <authorList>
            <person name="de Groot N.N."/>
        </authorList>
    </citation>
    <scope>NUCLEOTIDE SEQUENCE [LARGE SCALE GENOMIC DNA]</scope>
    <source>
        <strain evidence="4">BP1-145</strain>
    </source>
</reference>
<dbReference type="Proteomes" id="UP000199134">
    <property type="component" value="Unassembled WGS sequence"/>
</dbReference>
<dbReference type="NCBIfam" id="NF033644">
    <property type="entry name" value="antiterm_UpxY"/>
    <property type="match status" value="1"/>
</dbReference>
<evidence type="ECO:0000313" key="4">
    <source>
        <dbReference type="Proteomes" id="UP000199134"/>
    </source>
</evidence>
<sequence>MMETEDGSRLRSEVGETRAEARIGRDTAMCGDPNLWFPMRVTYAREMKVKAELDRLGIENFVPMTYRIVESRNQGEVESRRVLVPAINNLIFIHSCQERISELKAKNEILEPLRYMMDHTADEAHTIMTVPGRQMENFMRVASKTDDSVMWLDDETIVGKEGKRVEIMGGAFEGVTGVIRRIKRCKRVCVEIEGIASVAIAYVPATLLKEV</sequence>
<dbReference type="CDD" id="cd09895">
    <property type="entry name" value="NGN_SP_UpxY"/>
    <property type="match status" value="1"/>
</dbReference>
<feature type="domain" description="NusG-like N-terminal" evidence="2">
    <location>
        <begin position="36"/>
        <end position="137"/>
    </location>
</feature>
<name>A0A1H0KTG6_9BACT</name>
<dbReference type="InterPro" id="IPR036735">
    <property type="entry name" value="NGN_dom_sf"/>
</dbReference>
<protein>
    <submittedName>
        <fullName evidence="3">Transcription termination factor nusG</fullName>
    </submittedName>
</protein>
<accession>A0A1H0KTG6</accession>
<gene>
    <name evidence="3" type="ORF">SAMN04487900_13015</name>
</gene>
<evidence type="ECO:0000313" key="3">
    <source>
        <dbReference type="EMBL" id="SDO59294.1"/>
    </source>
</evidence>
<dbReference type="Pfam" id="PF02357">
    <property type="entry name" value="NusG"/>
    <property type="match status" value="1"/>
</dbReference>
<comment type="caution">
    <text evidence="3">The sequence shown here is derived from an EMBL/GenBank/DDBJ whole genome shotgun (WGS) entry which is preliminary data.</text>
</comment>
<evidence type="ECO:0000259" key="2">
    <source>
        <dbReference type="Pfam" id="PF02357"/>
    </source>
</evidence>
<dbReference type="AlphaFoldDB" id="A0A1H0KTG6"/>
<proteinExistence type="predicted"/>